<proteinExistence type="inferred from homology"/>
<evidence type="ECO:0000313" key="7">
    <source>
        <dbReference type="Proteomes" id="UP000236928"/>
    </source>
</evidence>
<evidence type="ECO:0000256" key="3">
    <source>
        <dbReference type="ARBA" id="ARBA00022679"/>
    </source>
</evidence>
<gene>
    <name evidence="6" type="ORF">CmeUKMEL1_05360</name>
</gene>
<organism evidence="6 7">
    <name type="scientific">Cryptosporidium meleagridis</name>
    <dbReference type="NCBI Taxonomy" id="93969"/>
    <lineage>
        <taxon>Eukaryota</taxon>
        <taxon>Sar</taxon>
        <taxon>Alveolata</taxon>
        <taxon>Apicomplexa</taxon>
        <taxon>Conoidasida</taxon>
        <taxon>Coccidia</taxon>
        <taxon>Eucoccidiorida</taxon>
        <taxon>Eimeriorina</taxon>
        <taxon>Cryptosporidiidae</taxon>
        <taxon>Cryptosporidium</taxon>
    </lineage>
</organism>
<feature type="compositionally biased region" description="Polar residues" evidence="4">
    <location>
        <begin position="510"/>
        <end position="532"/>
    </location>
</feature>
<evidence type="ECO:0000256" key="4">
    <source>
        <dbReference type="SAM" id="MobiDB-lite"/>
    </source>
</evidence>
<dbReference type="PANTHER" id="PTHR31306:SF4">
    <property type="entry name" value="ALPHA-1,2-GALACTOSYLTRANSFERASE"/>
    <property type="match status" value="1"/>
</dbReference>
<feature type="compositionally biased region" description="Low complexity" evidence="4">
    <location>
        <begin position="438"/>
        <end position="447"/>
    </location>
</feature>
<dbReference type="InterPro" id="IPR029044">
    <property type="entry name" value="Nucleotide-diphossugar_trans"/>
</dbReference>
<dbReference type="GO" id="GO:0006487">
    <property type="term" value="P:protein N-linked glycosylation"/>
    <property type="evidence" value="ECO:0007669"/>
    <property type="project" value="TreeGrafter"/>
</dbReference>
<accession>A0A2P4YZ06</accession>
<keyword evidence="7" id="KW-1185">Reference proteome</keyword>
<dbReference type="Gene3D" id="3.90.550.10">
    <property type="entry name" value="Spore Coat Polysaccharide Biosynthesis Protein SpsA, Chain A"/>
    <property type="match status" value="1"/>
</dbReference>
<evidence type="ECO:0000256" key="2">
    <source>
        <dbReference type="ARBA" id="ARBA00022676"/>
    </source>
</evidence>
<dbReference type="VEuPathDB" id="CryptoDB:CmeUKMEL1_05360"/>
<comment type="caution">
    <text evidence="6">The sequence shown here is derived from an EMBL/GenBank/DDBJ whole genome shotgun (WGS) entry which is preliminary data.</text>
</comment>
<dbReference type="AlphaFoldDB" id="A0A2P4YZ06"/>
<comment type="similarity">
    <text evidence="1">Belongs to the glycosyltransferase 34 family.</text>
</comment>
<feature type="compositionally biased region" description="Basic residues" evidence="4">
    <location>
        <begin position="413"/>
        <end position="432"/>
    </location>
</feature>
<feature type="region of interest" description="Disordered" evidence="4">
    <location>
        <begin position="510"/>
        <end position="576"/>
    </location>
</feature>
<protein>
    <submittedName>
        <fullName evidence="6">Putative integral membrane protein</fullName>
    </submittedName>
</protein>
<evidence type="ECO:0000313" key="6">
    <source>
        <dbReference type="EMBL" id="POM83031.1"/>
    </source>
</evidence>
<keyword evidence="3" id="KW-0808">Transferase</keyword>
<dbReference type="Proteomes" id="UP000236928">
    <property type="component" value="Unassembled WGS sequence"/>
</dbReference>
<feature type="chain" id="PRO_5015185724" evidence="5">
    <location>
        <begin position="23"/>
        <end position="632"/>
    </location>
</feature>
<sequence>MAQTVLRVLYILSLLGISFIQATISKSNGDENYFTFSYLQDWMPEWTRNNDRYLFNTLYYNQENNQDDELELGNAETKQIQCKMVILTAGDEDFNTLVELERNRIEYSRKQKYCYLHFFCKKTKNKQDESKDNSSNKIQEQECVFPHYWRYLAIWKLFTNQELVTYNKKIVNLKSIDWVLYMDLDAMFTNYQVKVEDIIEKYTLASTALIISADTKCFDEKYPINNGIMLFKNSLFSLQLAFQVLIKQAYRNSLLYNGENHWNAKGLKDQPLLTNILVKDKNEIQADKILKYCTFVMENNLDLNGIIYSSDHITVVSPRVMNSVRRSSTHFRKDNLLWHWRSGDWIAHLSGLTPMASSLRKKFIKQVCDSSPDEVCPFNIIIDNTELVDVENKLSLIRYKKELKLLNPSNAKKTNKTGKKNKKKSMPNKKPKLNQSDNNNLNSKFSENNNIQLGRFGEFDLKDNELNMLKVDSIHISSSQDPKKEDSIKNFSGSELDNVDFTLNLNSEVEQNSELSLQEETIQTSVQNTGQESPLEREAIPEAETETEKESESVSNGERTISKLINSSDSNLDNASISDTTLDQVFEQKLGISPANKQDQPDNPAEKALVENRDFSFEQLSNNVGISTNQQD</sequence>
<feature type="signal peptide" evidence="5">
    <location>
        <begin position="1"/>
        <end position="22"/>
    </location>
</feature>
<dbReference type="OrthoDB" id="205108at2759"/>
<name>A0A2P4YZ06_9CRYT</name>
<dbReference type="PANTHER" id="PTHR31306">
    <property type="entry name" value="ALPHA-1,6-MANNOSYLTRANSFERASE MNN11-RELATED"/>
    <property type="match status" value="1"/>
</dbReference>
<evidence type="ECO:0000256" key="1">
    <source>
        <dbReference type="ARBA" id="ARBA00005664"/>
    </source>
</evidence>
<keyword evidence="2" id="KW-0328">Glycosyltransferase</keyword>
<evidence type="ECO:0000256" key="5">
    <source>
        <dbReference type="SAM" id="SignalP"/>
    </source>
</evidence>
<dbReference type="GO" id="GO:0016757">
    <property type="term" value="F:glycosyltransferase activity"/>
    <property type="evidence" value="ECO:0007669"/>
    <property type="project" value="UniProtKB-KW"/>
</dbReference>
<dbReference type="GO" id="GO:0000139">
    <property type="term" value="C:Golgi membrane"/>
    <property type="evidence" value="ECO:0007669"/>
    <property type="project" value="TreeGrafter"/>
</dbReference>
<keyword evidence="5" id="KW-0732">Signal</keyword>
<reference evidence="6 7" key="1">
    <citation type="submission" date="2014-04" db="EMBL/GenBank/DDBJ databases">
        <title>Comparative Genomics of Cryptosporidium Species.</title>
        <authorList>
            <person name="Silva J.C."/>
            <person name="Su Q."/>
            <person name="Chalmers R."/>
            <person name="Chibucos M.C."/>
            <person name="Elwin K."/>
            <person name="Godinez A."/>
            <person name="Guo F."/>
            <person name="Huynh K."/>
            <person name="Orvis J."/>
            <person name="Ott S."/>
            <person name="Sadzewicz L."/>
            <person name="Sengamalay N."/>
            <person name="Shetty A."/>
            <person name="Sun M."/>
            <person name="Tallon L."/>
            <person name="Xiao L."/>
            <person name="Zhang H."/>
            <person name="Fraser C.M."/>
            <person name="Zhu G."/>
            <person name="Kissinger J."/>
            <person name="Widmer G."/>
        </authorList>
    </citation>
    <scope>NUCLEOTIDE SEQUENCE [LARGE SCALE GENOMIC DNA]</scope>
    <source>
        <strain evidence="6 7">UKMEL1</strain>
    </source>
</reference>
<dbReference type="InterPro" id="IPR008630">
    <property type="entry name" value="Glyco_trans_34"/>
</dbReference>
<feature type="compositionally biased region" description="Polar residues" evidence="4">
    <location>
        <begin position="554"/>
        <end position="576"/>
    </location>
</feature>
<dbReference type="EMBL" id="JIBK01000009">
    <property type="protein sequence ID" value="POM83031.1"/>
    <property type="molecule type" value="Genomic_DNA"/>
</dbReference>
<feature type="region of interest" description="Disordered" evidence="4">
    <location>
        <begin position="408"/>
        <end position="447"/>
    </location>
</feature>
<feature type="compositionally biased region" description="Basic and acidic residues" evidence="4">
    <location>
        <begin position="534"/>
        <end position="552"/>
    </location>
</feature>